<evidence type="ECO:0008006" key="3">
    <source>
        <dbReference type="Google" id="ProtNLM"/>
    </source>
</evidence>
<comment type="caution">
    <text evidence="1">The sequence shown here is derived from an EMBL/GenBank/DDBJ whole genome shotgun (WGS) entry which is preliminary data.</text>
</comment>
<organism evidence="1 2">
    <name type="scientific">Allocatelliglobosispora scoriae</name>
    <dbReference type="NCBI Taxonomy" id="643052"/>
    <lineage>
        <taxon>Bacteria</taxon>
        <taxon>Bacillati</taxon>
        <taxon>Actinomycetota</taxon>
        <taxon>Actinomycetes</taxon>
        <taxon>Micromonosporales</taxon>
        <taxon>Micromonosporaceae</taxon>
        <taxon>Allocatelliglobosispora</taxon>
    </lineage>
</organism>
<name>A0A841BM40_9ACTN</name>
<protein>
    <recommendedName>
        <fullName evidence="3">Abi-like protein</fullName>
    </recommendedName>
</protein>
<dbReference type="EMBL" id="JACHMN010000002">
    <property type="protein sequence ID" value="MBB5868725.1"/>
    <property type="molecule type" value="Genomic_DNA"/>
</dbReference>
<dbReference type="AlphaFoldDB" id="A0A841BM40"/>
<reference evidence="1 2" key="1">
    <citation type="submission" date="2020-08" db="EMBL/GenBank/DDBJ databases">
        <title>Sequencing the genomes of 1000 actinobacteria strains.</title>
        <authorList>
            <person name="Klenk H.-P."/>
        </authorList>
    </citation>
    <scope>NUCLEOTIDE SEQUENCE [LARGE SCALE GENOMIC DNA]</scope>
    <source>
        <strain evidence="1 2">DSM 45362</strain>
    </source>
</reference>
<evidence type="ECO:0000313" key="2">
    <source>
        <dbReference type="Proteomes" id="UP000587527"/>
    </source>
</evidence>
<proteinExistence type="predicted"/>
<dbReference type="RefSeq" id="WP_184834869.1">
    <property type="nucleotide sequence ID" value="NZ_JACHMN010000002.1"/>
</dbReference>
<evidence type="ECO:0000313" key="1">
    <source>
        <dbReference type="EMBL" id="MBB5868725.1"/>
    </source>
</evidence>
<dbReference type="Proteomes" id="UP000587527">
    <property type="component" value="Unassembled WGS sequence"/>
</dbReference>
<sequence>MSDTDWYESWLGRERFAKFVHAARGDRARAIALVDWDREVGGEIMKGLGEWELAMRNSYDAVITDWWTGTDHWLRDPTSPVLATIMRDGRDLNFHNKKNIGKAISRLKEKATPANIVANLSLDFWRYLTAASREKSLWVPALHKAFPRGTPRFAADQQIDGLYRLRNRIAHREPIFHMPVAALVEDLLGSCERIRPELGRAIKERDPFRDLWEQYPLN</sequence>
<gene>
    <name evidence="1" type="ORF">F4553_002104</name>
</gene>
<keyword evidence="2" id="KW-1185">Reference proteome</keyword>
<accession>A0A841BM40</accession>